<gene>
    <name evidence="1" type="ORF">PsorP6_002961</name>
</gene>
<keyword evidence="2" id="KW-1185">Reference proteome</keyword>
<protein>
    <submittedName>
        <fullName evidence="1">Uncharacterized protein</fullName>
    </submittedName>
</protein>
<name>A0ACC0VME8_9STRA</name>
<dbReference type="Proteomes" id="UP001163321">
    <property type="component" value="Chromosome 8"/>
</dbReference>
<dbReference type="EMBL" id="CM047587">
    <property type="protein sequence ID" value="KAI9907673.1"/>
    <property type="molecule type" value="Genomic_DNA"/>
</dbReference>
<accession>A0ACC0VME8</accession>
<comment type="caution">
    <text evidence="1">The sequence shown here is derived from an EMBL/GenBank/DDBJ whole genome shotgun (WGS) entry which is preliminary data.</text>
</comment>
<evidence type="ECO:0000313" key="1">
    <source>
        <dbReference type="EMBL" id="KAI9907673.1"/>
    </source>
</evidence>
<organism evidence="1 2">
    <name type="scientific">Peronosclerospora sorghi</name>
    <dbReference type="NCBI Taxonomy" id="230839"/>
    <lineage>
        <taxon>Eukaryota</taxon>
        <taxon>Sar</taxon>
        <taxon>Stramenopiles</taxon>
        <taxon>Oomycota</taxon>
        <taxon>Peronosporomycetes</taxon>
        <taxon>Peronosporales</taxon>
        <taxon>Peronosporaceae</taxon>
        <taxon>Peronosclerospora</taxon>
    </lineage>
</organism>
<reference evidence="1 2" key="1">
    <citation type="journal article" date="2022" name="bioRxiv">
        <title>The genome of the oomycete Peronosclerospora sorghi, a cosmopolitan pathogen of maize and sorghum, is inflated with dispersed pseudogenes.</title>
        <authorList>
            <person name="Fletcher K."/>
            <person name="Martin F."/>
            <person name="Isakeit T."/>
            <person name="Cavanaugh K."/>
            <person name="Magill C."/>
            <person name="Michelmore R."/>
        </authorList>
    </citation>
    <scope>NUCLEOTIDE SEQUENCE [LARGE SCALE GENOMIC DNA]</scope>
    <source>
        <strain evidence="1">P6</strain>
    </source>
</reference>
<sequence>MPASVWAHVQGECNPAQLEQALEGNRLDPRALLDGWTPLHYLCENRGVDPAARAQGVRLLLDAGCDVNAVDESGLSPLHLLCQNKSGSDIVPSLQQLVLAKAKVHLQTTHGQKVALHCLCANETVTDEALEVLLRAGSNVNAVDADGNTPQHYLGENGSVTERMVSLLLAAKANLNIQNNYQATPAHYICQNSRVTQRMISDMLNHKANFNVKDNLGKLASDYIPSGKKDCVAFLRQFVTPHLVPTRGCSILTTEIGGEDPSELPEPLKTALTAWNASLPPFDATFYNVVSCEPAFESIYNNVQDVSGRACENPSDRAILTAWEKSLSEWRACILLAYAALVPPNIWHQYAERFQRSLPTDLMKALGQVETAWKQFPEQTQRRSRFQALANVFTTAL</sequence>
<proteinExistence type="predicted"/>
<evidence type="ECO:0000313" key="2">
    <source>
        <dbReference type="Proteomes" id="UP001163321"/>
    </source>
</evidence>